<sequence>MFTPEEGATEHIGLDHLSYVITFIADWVTDTLRSSPTG</sequence>
<dbReference type="EMBL" id="VFQE01000001">
    <property type="protein sequence ID" value="TQN41777.1"/>
    <property type="molecule type" value="Genomic_DNA"/>
</dbReference>
<proteinExistence type="predicted"/>
<reference evidence="1 2" key="1">
    <citation type="submission" date="2019-06" db="EMBL/GenBank/DDBJ databases">
        <title>Sequencing the genomes of 1000 actinobacteria strains.</title>
        <authorList>
            <person name="Klenk H.-P."/>
        </authorList>
    </citation>
    <scope>NUCLEOTIDE SEQUENCE [LARGE SCALE GENOMIC DNA]</scope>
    <source>
        <strain evidence="1 2">DSM 46837</strain>
    </source>
</reference>
<keyword evidence="2" id="KW-1185">Reference proteome</keyword>
<accession>A0A543PCG6</accession>
<comment type="caution">
    <text evidence="1">The sequence shown here is derived from an EMBL/GenBank/DDBJ whole genome shotgun (WGS) entry which is preliminary data.</text>
</comment>
<evidence type="ECO:0000313" key="1">
    <source>
        <dbReference type="EMBL" id="TQN41777.1"/>
    </source>
</evidence>
<organism evidence="1 2">
    <name type="scientific">Blastococcus colisei</name>
    <dbReference type="NCBI Taxonomy" id="1564162"/>
    <lineage>
        <taxon>Bacteria</taxon>
        <taxon>Bacillati</taxon>
        <taxon>Actinomycetota</taxon>
        <taxon>Actinomycetes</taxon>
        <taxon>Geodermatophilales</taxon>
        <taxon>Geodermatophilaceae</taxon>
        <taxon>Blastococcus</taxon>
    </lineage>
</organism>
<dbReference type="Proteomes" id="UP000319865">
    <property type="component" value="Unassembled WGS sequence"/>
</dbReference>
<dbReference type="AlphaFoldDB" id="A0A543PCG6"/>
<name>A0A543PCG6_9ACTN</name>
<gene>
    <name evidence="1" type="ORF">FHU33_1158</name>
</gene>
<evidence type="ECO:0000313" key="2">
    <source>
        <dbReference type="Proteomes" id="UP000319865"/>
    </source>
</evidence>
<protein>
    <submittedName>
        <fullName evidence="1">Uncharacterized protein</fullName>
    </submittedName>
</protein>